<feature type="binding site" evidence="9">
    <location>
        <position position="250"/>
    </location>
    <ligand>
        <name>sn-glycerol 3-phosphate</name>
        <dbReference type="ChEBI" id="CHEBI:57597"/>
    </ligand>
</feature>
<keyword evidence="3 9" id="KW-0521">NADP</keyword>
<dbReference type="Pfam" id="PF01210">
    <property type="entry name" value="NAD_Gly3P_dh_N"/>
    <property type="match status" value="1"/>
</dbReference>
<dbReference type="SUPFAM" id="SSF51735">
    <property type="entry name" value="NAD(P)-binding Rossmann-fold domains"/>
    <property type="match status" value="1"/>
</dbReference>
<keyword evidence="8 9" id="KW-1208">Phospholipid metabolism</keyword>
<dbReference type="GO" id="GO:0005975">
    <property type="term" value="P:carbohydrate metabolic process"/>
    <property type="evidence" value="ECO:0007669"/>
    <property type="project" value="InterPro"/>
</dbReference>
<dbReference type="InterPro" id="IPR008927">
    <property type="entry name" value="6-PGluconate_DH-like_C_sf"/>
</dbReference>
<keyword evidence="7 9" id="KW-0594">Phospholipid biosynthesis</keyword>
<evidence type="ECO:0000256" key="6">
    <source>
        <dbReference type="ARBA" id="ARBA00023098"/>
    </source>
</evidence>
<dbReference type="PRINTS" id="PR00077">
    <property type="entry name" value="GPDHDRGNASE"/>
</dbReference>
<gene>
    <name evidence="9" type="primary">gpsA</name>
    <name evidence="17" type="ORF">VLK81_05625</name>
</gene>
<dbReference type="PANTHER" id="PTHR11728:SF1">
    <property type="entry name" value="GLYCEROL-3-PHOSPHATE DEHYDROGENASE [NAD(+)] 2, CHLOROPLASTIC"/>
    <property type="match status" value="1"/>
</dbReference>
<dbReference type="PROSITE" id="PS00957">
    <property type="entry name" value="NAD_G3PDH"/>
    <property type="match status" value="1"/>
</dbReference>
<feature type="binding site" evidence="9">
    <location>
        <position position="248"/>
    </location>
    <ligand>
        <name>sn-glycerol 3-phosphate</name>
        <dbReference type="ChEBI" id="CHEBI:57597"/>
    </ligand>
</feature>
<comment type="function">
    <text evidence="9">Catalyzes the reduction of the glycolytic intermediate dihydroxyacetone phosphate (DHAP) to sn-glycerol 3-phosphate (G3P), the key precursor for phospholipid synthesis.</text>
</comment>
<keyword evidence="2 9" id="KW-0444">Lipid biosynthesis</keyword>
<organism evidence="17 18">
    <name type="scientific">Citroniella saccharovorans</name>
    <dbReference type="NCBI Taxonomy" id="2053367"/>
    <lineage>
        <taxon>Bacteria</taxon>
        <taxon>Bacillati</taxon>
        <taxon>Bacillota</taxon>
        <taxon>Tissierellia</taxon>
        <taxon>Tissierellales</taxon>
        <taxon>Peptoniphilaceae</taxon>
        <taxon>Citroniella</taxon>
    </lineage>
</organism>
<feature type="binding site" evidence="9">
    <location>
        <position position="249"/>
    </location>
    <ligand>
        <name>NADPH</name>
        <dbReference type="ChEBI" id="CHEBI:57783"/>
    </ligand>
</feature>
<dbReference type="FunFam" id="1.10.1040.10:FF:000001">
    <property type="entry name" value="Glycerol-3-phosphate dehydrogenase [NAD(P)+]"/>
    <property type="match status" value="1"/>
</dbReference>
<feature type="binding site" evidence="9">
    <location>
        <position position="238"/>
    </location>
    <ligand>
        <name>sn-glycerol 3-phosphate</name>
        <dbReference type="ChEBI" id="CHEBI:57597"/>
    </ligand>
</feature>
<name>A0AAW9MX79_9FIRM</name>
<evidence type="ECO:0000256" key="9">
    <source>
        <dbReference type="HAMAP-Rule" id="MF_00394"/>
    </source>
</evidence>
<dbReference type="NCBIfam" id="NF000942">
    <property type="entry name" value="PRK00094.1-4"/>
    <property type="match status" value="1"/>
</dbReference>
<comment type="subcellular location">
    <subcellularLocation>
        <location evidence="9">Cytoplasm</location>
    </subcellularLocation>
</comment>
<accession>A0AAW9MX79</accession>
<evidence type="ECO:0000313" key="17">
    <source>
        <dbReference type="EMBL" id="MEB3429493.1"/>
    </source>
</evidence>
<dbReference type="GO" id="GO:0051287">
    <property type="term" value="F:NAD binding"/>
    <property type="evidence" value="ECO:0007669"/>
    <property type="project" value="InterPro"/>
</dbReference>
<feature type="binding site" evidence="12">
    <location>
        <begin position="7"/>
        <end position="12"/>
    </location>
    <ligand>
        <name>NAD(+)</name>
        <dbReference type="ChEBI" id="CHEBI:57540"/>
    </ligand>
</feature>
<keyword evidence="4 9" id="KW-0560">Oxidoreductase</keyword>
<dbReference type="AlphaFoldDB" id="A0AAW9MX79"/>
<dbReference type="NCBIfam" id="NF000940">
    <property type="entry name" value="PRK00094.1-2"/>
    <property type="match status" value="1"/>
</dbReference>
<dbReference type="InterPro" id="IPR006109">
    <property type="entry name" value="G3P_DH_NAD-dep_C"/>
</dbReference>
<dbReference type="GO" id="GO:0047952">
    <property type="term" value="F:glycerol-3-phosphate dehydrogenase [NAD(P)+] activity"/>
    <property type="evidence" value="ECO:0007669"/>
    <property type="project" value="UniProtKB-UniRule"/>
</dbReference>
<comment type="catalytic activity">
    <reaction evidence="9 14">
        <text>sn-glycerol 3-phosphate + NADP(+) = dihydroxyacetone phosphate + NADPH + H(+)</text>
        <dbReference type="Rhea" id="RHEA:11096"/>
        <dbReference type="ChEBI" id="CHEBI:15378"/>
        <dbReference type="ChEBI" id="CHEBI:57597"/>
        <dbReference type="ChEBI" id="CHEBI:57642"/>
        <dbReference type="ChEBI" id="CHEBI:57783"/>
        <dbReference type="ChEBI" id="CHEBI:58349"/>
        <dbReference type="EC" id="1.1.1.94"/>
    </reaction>
</comment>
<feature type="active site" description="Proton acceptor" evidence="9 10">
    <location>
        <position position="185"/>
    </location>
</feature>
<dbReference type="SUPFAM" id="SSF48179">
    <property type="entry name" value="6-phosphogluconate dehydrogenase C-terminal domain-like"/>
    <property type="match status" value="1"/>
</dbReference>
<feature type="binding site" evidence="9">
    <location>
        <position position="249"/>
    </location>
    <ligand>
        <name>sn-glycerol 3-phosphate</name>
        <dbReference type="ChEBI" id="CHEBI:57597"/>
    </ligand>
</feature>
<keyword evidence="6 9" id="KW-0443">Lipid metabolism</keyword>
<sequence>MKIGIIGGGTWGLALSNVLSDNNNDVLVYMRDDKKKNIFNTSHRIEKLNVDFNDNITASSNIEDFSNFNYLVYAVPTQSIRKSLEENIKYFKKDVNIICVSKGIELGTGKRISEIFAEHIDIDRFSILTGPTHAEEVSVRIPSAIVSSSTNPLLMEKVQDLFINEYFRVYTNSDIISCELAAATKNILALAIGICEGLGYGDNTKAAVMTRGMHEIVRLGEFLGGKKETFYGLTGMGDLIVTATSKHSRNKRAGILLGKGIKREEVGNKIGMIVEGIPTTKACYDLAKKYKLDLPITSELYSILYEGKSVKSALENLMSRERKEELI</sequence>
<dbReference type="HAMAP" id="MF_00394">
    <property type="entry name" value="NAD_Glyc3P_dehydrog"/>
    <property type="match status" value="1"/>
</dbReference>
<dbReference type="InterPro" id="IPR013328">
    <property type="entry name" value="6PGD_dom2"/>
</dbReference>
<dbReference type="Gene3D" id="3.40.50.720">
    <property type="entry name" value="NAD(P)-binding Rossmann-like Domain"/>
    <property type="match status" value="1"/>
</dbReference>
<comment type="similarity">
    <text evidence="1 9 13">Belongs to the NAD-dependent glycerol-3-phosphate dehydrogenase family.</text>
</comment>
<feature type="binding site" evidence="9">
    <location>
        <position position="31"/>
    </location>
    <ligand>
        <name>NADPH</name>
        <dbReference type="ChEBI" id="CHEBI:57783"/>
    </ligand>
</feature>
<feature type="binding site" evidence="12">
    <location>
        <position position="249"/>
    </location>
    <ligand>
        <name>NAD(+)</name>
        <dbReference type="ChEBI" id="CHEBI:57540"/>
    </ligand>
</feature>
<dbReference type="GO" id="GO:0046168">
    <property type="term" value="P:glycerol-3-phosphate catabolic process"/>
    <property type="evidence" value="ECO:0007669"/>
    <property type="project" value="InterPro"/>
</dbReference>
<evidence type="ECO:0000256" key="7">
    <source>
        <dbReference type="ARBA" id="ARBA00023209"/>
    </source>
</evidence>
<feature type="binding site" evidence="9">
    <location>
        <position position="185"/>
    </location>
    <ligand>
        <name>sn-glycerol 3-phosphate</name>
        <dbReference type="ChEBI" id="CHEBI:57597"/>
    </ligand>
</feature>
<feature type="binding site" evidence="9">
    <location>
        <position position="275"/>
    </location>
    <ligand>
        <name>NADPH</name>
        <dbReference type="ChEBI" id="CHEBI:57783"/>
    </ligand>
</feature>
<evidence type="ECO:0000256" key="4">
    <source>
        <dbReference type="ARBA" id="ARBA00023002"/>
    </source>
</evidence>
<evidence type="ECO:0000256" key="3">
    <source>
        <dbReference type="ARBA" id="ARBA00022857"/>
    </source>
</evidence>
<comment type="caution">
    <text evidence="9">Lacks conserved residue(s) required for the propagation of feature annotation.</text>
</comment>
<protein>
    <recommendedName>
        <fullName evidence="9">Glycerol-3-phosphate dehydrogenase [NAD(P)+]</fullName>
        <ecNumber evidence="9">1.1.1.94</ecNumber>
    </recommendedName>
    <alternativeName>
        <fullName evidence="9">NAD(P)(+)-dependent glycerol-3-phosphate dehydrogenase</fullName>
    </alternativeName>
    <alternativeName>
        <fullName evidence="9">NAD(P)H-dependent dihydroxyacetone-phosphate reductase</fullName>
    </alternativeName>
</protein>
<dbReference type="InterPro" id="IPR036291">
    <property type="entry name" value="NAD(P)-bd_dom_sf"/>
</dbReference>
<feature type="binding site" evidence="9">
    <location>
        <position position="11"/>
    </location>
    <ligand>
        <name>NADPH</name>
        <dbReference type="ChEBI" id="CHEBI:57783"/>
    </ligand>
</feature>
<feature type="binding site" evidence="12">
    <location>
        <position position="134"/>
    </location>
    <ligand>
        <name>NAD(+)</name>
        <dbReference type="ChEBI" id="CHEBI:57540"/>
    </ligand>
</feature>
<feature type="binding site" evidence="11">
    <location>
        <begin position="249"/>
        <end position="250"/>
    </location>
    <ligand>
        <name>substrate</name>
    </ligand>
</feature>
<evidence type="ECO:0000313" key="18">
    <source>
        <dbReference type="Proteomes" id="UP001357733"/>
    </source>
</evidence>
<dbReference type="RefSeq" id="WP_324619678.1">
    <property type="nucleotide sequence ID" value="NZ_JAYKOT010000003.1"/>
</dbReference>
<comment type="pathway">
    <text evidence="9">Membrane lipid metabolism; glycerophospholipid metabolism.</text>
</comment>
<feature type="binding site" evidence="9">
    <location>
        <position position="102"/>
    </location>
    <ligand>
        <name>sn-glycerol 3-phosphate</name>
        <dbReference type="ChEBI" id="CHEBI:57597"/>
    </ligand>
</feature>
<comment type="catalytic activity">
    <reaction evidence="9">
        <text>sn-glycerol 3-phosphate + NAD(+) = dihydroxyacetone phosphate + NADH + H(+)</text>
        <dbReference type="Rhea" id="RHEA:11092"/>
        <dbReference type="ChEBI" id="CHEBI:15378"/>
        <dbReference type="ChEBI" id="CHEBI:57540"/>
        <dbReference type="ChEBI" id="CHEBI:57597"/>
        <dbReference type="ChEBI" id="CHEBI:57642"/>
        <dbReference type="ChEBI" id="CHEBI:57945"/>
        <dbReference type="EC" id="1.1.1.94"/>
    </reaction>
</comment>
<evidence type="ECO:0000256" key="10">
    <source>
        <dbReference type="PIRSR" id="PIRSR000114-1"/>
    </source>
</evidence>
<keyword evidence="9" id="KW-0963">Cytoplasm</keyword>
<evidence type="ECO:0000256" key="8">
    <source>
        <dbReference type="ARBA" id="ARBA00023264"/>
    </source>
</evidence>
<evidence type="ECO:0000256" key="2">
    <source>
        <dbReference type="ARBA" id="ARBA00022516"/>
    </source>
</evidence>
<dbReference type="InterPro" id="IPR011128">
    <property type="entry name" value="G3P_DH_NAD-dep_N"/>
</dbReference>
<evidence type="ECO:0000256" key="13">
    <source>
        <dbReference type="RuleBase" id="RU000437"/>
    </source>
</evidence>
<dbReference type="GO" id="GO:0005829">
    <property type="term" value="C:cytosol"/>
    <property type="evidence" value="ECO:0007669"/>
    <property type="project" value="TreeGrafter"/>
</dbReference>
<dbReference type="EC" id="1.1.1.94" evidence="9"/>
<dbReference type="GO" id="GO:0008654">
    <property type="term" value="P:phospholipid biosynthetic process"/>
    <property type="evidence" value="ECO:0007669"/>
    <property type="project" value="UniProtKB-KW"/>
</dbReference>
<keyword evidence="9" id="KW-0547">Nucleotide-binding</keyword>
<feature type="binding site" evidence="9">
    <location>
        <position position="10"/>
    </location>
    <ligand>
        <name>NADPH</name>
        <dbReference type="ChEBI" id="CHEBI:57783"/>
    </ligand>
</feature>
<dbReference type="Gene3D" id="1.10.1040.10">
    <property type="entry name" value="N-(1-d-carboxylethyl)-l-norvaline Dehydrogenase, domain 2"/>
    <property type="match status" value="1"/>
</dbReference>
<feature type="binding site" evidence="9">
    <location>
        <position position="102"/>
    </location>
    <ligand>
        <name>NADPH</name>
        <dbReference type="ChEBI" id="CHEBI:57783"/>
    </ligand>
</feature>
<comment type="caution">
    <text evidence="17">The sequence shown here is derived from an EMBL/GenBank/DDBJ whole genome shotgun (WGS) entry which is preliminary data.</text>
</comment>
<keyword evidence="5 9" id="KW-0520">NAD</keyword>
<proteinExistence type="inferred from homology"/>
<evidence type="ECO:0000256" key="1">
    <source>
        <dbReference type="ARBA" id="ARBA00011009"/>
    </source>
</evidence>
<dbReference type="PANTHER" id="PTHR11728">
    <property type="entry name" value="GLYCEROL-3-PHOSPHATE DEHYDROGENASE"/>
    <property type="match status" value="1"/>
</dbReference>
<evidence type="ECO:0000259" key="16">
    <source>
        <dbReference type="Pfam" id="PF07479"/>
    </source>
</evidence>
<evidence type="ECO:0000256" key="11">
    <source>
        <dbReference type="PIRSR" id="PIRSR000114-2"/>
    </source>
</evidence>
<evidence type="ECO:0000256" key="14">
    <source>
        <dbReference type="RuleBase" id="RU000439"/>
    </source>
</evidence>
<evidence type="ECO:0000256" key="5">
    <source>
        <dbReference type="ARBA" id="ARBA00023027"/>
    </source>
</evidence>
<feature type="domain" description="Glycerol-3-phosphate dehydrogenase NAD-dependent N-terminal" evidence="15">
    <location>
        <begin position="2"/>
        <end position="152"/>
    </location>
</feature>
<dbReference type="PIRSF" id="PIRSF000114">
    <property type="entry name" value="Glycerol-3-P_dh"/>
    <property type="match status" value="1"/>
</dbReference>
<feature type="binding site" evidence="9">
    <location>
        <position position="134"/>
    </location>
    <ligand>
        <name>NADPH</name>
        <dbReference type="ChEBI" id="CHEBI:57783"/>
    </ligand>
</feature>
<feature type="binding site" evidence="9">
    <location>
        <position position="130"/>
    </location>
    <ligand>
        <name>sn-glycerol 3-phosphate</name>
        <dbReference type="ChEBI" id="CHEBI:57597"/>
    </ligand>
</feature>
<feature type="binding site" evidence="9">
    <location>
        <position position="132"/>
    </location>
    <ligand>
        <name>sn-glycerol 3-phosphate</name>
        <dbReference type="ChEBI" id="CHEBI:57597"/>
    </ligand>
</feature>
<keyword evidence="18" id="KW-1185">Reference proteome</keyword>
<evidence type="ECO:0000259" key="15">
    <source>
        <dbReference type="Pfam" id="PF01210"/>
    </source>
</evidence>
<dbReference type="GO" id="GO:0046167">
    <property type="term" value="P:glycerol-3-phosphate biosynthetic process"/>
    <property type="evidence" value="ECO:0007669"/>
    <property type="project" value="UniProtKB-UniRule"/>
</dbReference>
<feature type="binding site" evidence="9">
    <location>
        <position position="273"/>
    </location>
    <ligand>
        <name>NADPH</name>
        <dbReference type="ChEBI" id="CHEBI:57783"/>
    </ligand>
</feature>
<dbReference type="Proteomes" id="UP001357733">
    <property type="component" value="Unassembled WGS sequence"/>
</dbReference>
<feature type="domain" description="Glycerol-3-phosphate dehydrogenase NAD-dependent C-terminal" evidence="16">
    <location>
        <begin position="174"/>
        <end position="314"/>
    </location>
</feature>
<dbReference type="InterPro" id="IPR006168">
    <property type="entry name" value="G3P_DH_NAD-dep"/>
</dbReference>
<evidence type="ECO:0000256" key="12">
    <source>
        <dbReference type="PIRSR" id="PIRSR000114-3"/>
    </source>
</evidence>
<dbReference type="EMBL" id="JAYKOT010000003">
    <property type="protein sequence ID" value="MEB3429493.1"/>
    <property type="molecule type" value="Genomic_DNA"/>
</dbReference>
<dbReference type="Pfam" id="PF07479">
    <property type="entry name" value="NAD_Gly3P_dh_C"/>
    <property type="match status" value="1"/>
</dbReference>
<reference evidence="17 18" key="1">
    <citation type="submission" date="2024-01" db="EMBL/GenBank/DDBJ databases">
        <title>Complete genome sequence of Citroniella saccharovorans strain M6.X9, isolated from human fecal sample.</title>
        <authorList>
            <person name="Cheng G."/>
            <person name="Westerholm M."/>
            <person name="Schnurer A."/>
        </authorList>
    </citation>
    <scope>NUCLEOTIDE SEQUENCE [LARGE SCALE GENOMIC DNA]</scope>
    <source>
        <strain evidence="17 18">DSM 29873</strain>
    </source>
</reference>
<dbReference type="GO" id="GO:0006650">
    <property type="term" value="P:glycerophospholipid metabolic process"/>
    <property type="evidence" value="ECO:0007669"/>
    <property type="project" value="UniProtKB-UniRule"/>
</dbReference>
<feature type="binding site" evidence="11">
    <location>
        <position position="102"/>
    </location>
    <ligand>
        <name>substrate</name>
    </ligand>
</feature>